<dbReference type="AlphaFoldDB" id="A0A8J6MCE0"/>
<keyword evidence="3" id="KW-1185">Reference proteome</keyword>
<dbReference type="RefSeq" id="WP_155151614.1">
    <property type="nucleotide sequence ID" value="NZ_JACOPQ010000004.1"/>
</dbReference>
<accession>A0A8J6MCE0</accession>
<dbReference type="GO" id="GO:0006352">
    <property type="term" value="P:DNA-templated transcription initiation"/>
    <property type="evidence" value="ECO:0007669"/>
    <property type="project" value="InterPro"/>
</dbReference>
<dbReference type="GO" id="GO:0003677">
    <property type="term" value="F:DNA binding"/>
    <property type="evidence" value="ECO:0007669"/>
    <property type="project" value="UniProtKB-KW"/>
</dbReference>
<dbReference type="InterPro" id="IPR014284">
    <property type="entry name" value="RNA_pol_sigma-70_dom"/>
</dbReference>
<dbReference type="SUPFAM" id="SSF88659">
    <property type="entry name" value="Sigma3 and sigma4 domains of RNA polymerase sigma factors"/>
    <property type="match status" value="1"/>
</dbReference>
<protein>
    <submittedName>
        <fullName evidence="2">Sigma-70 family RNA polymerase sigma factor</fullName>
    </submittedName>
</protein>
<dbReference type="EMBL" id="JACOPQ010000004">
    <property type="protein sequence ID" value="MBC5736670.1"/>
    <property type="molecule type" value="Genomic_DNA"/>
</dbReference>
<dbReference type="NCBIfam" id="TIGR02937">
    <property type="entry name" value="sigma70-ECF"/>
    <property type="match status" value="1"/>
</dbReference>
<sequence length="164" mass="18923">MKKWQENRNYRKIRDDSGEVVAHIITVDGRDVAVTEDVFAAYAQMDRRERYLSEDLPTGKVLSLEQMAEDGVLPDYVGAETAPSAEDCVLARESEREREELTSLLLAALISLEDRDRQLITALFYDHLSTREYARRIGVTQRAVIKRRDRILKDLKKYFEKSAA</sequence>
<feature type="domain" description="TyrR-like helix-turn-helix" evidence="1">
    <location>
        <begin position="112"/>
        <end position="147"/>
    </location>
</feature>
<evidence type="ECO:0000313" key="2">
    <source>
        <dbReference type="EMBL" id="MBC5736670.1"/>
    </source>
</evidence>
<name>A0A8J6MCE0_9FIRM</name>
<comment type="caution">
    <text evidence="2">The sequence shown here is derived from an EMBL/GenBank/DDBJ whole genome shotgun (WGS) entry which is preliminary data.</text>
</comment>
<proteinExistence type="predicted"/>
<dbReference type="Gene3D" id="1.20.140.160">
    <property type="match status" value="1"/>
</dbReference>
<dbReference type="InterPro" id="IPR013324">
    <property type="entry name" value="RNA_pol_sigma_r3/r4-like"/>
</dbReference>
<evidence type="ECO:0000313" key="3">
    <source>
        <dbReference type="Proteomes" id="UP000607645"/>
    </source>
</evidence>
<dbReference type="GO" id="GO:0003700">
    <property type="term" value="F:DNA-binding transcription factor activity"/>
    <property type="evidence" value="ECO:0007669"/>
    <property type="project" value="InterPro"/>
</dbReference>
<reference evidence="2" key="1">
    <citation type="submission" date="2020-08" db="EMBL/GenBank/DDBJ databases">
        <title>Genome public.</title>
        <authorList>
            <person name="Liu C."/>
            <person name="Sun Q."/>
        </authorList>
    </citation>
    <scope>NUCLEOTIDE SEQUENCE</scope>
    <source>
        <strain evidence="2">NSJ-52</strain>
    </source>
</reference>
<gene>
    <name evidence="2" type="ORF">H8S62_06555</name>
</gene>
<evidence type="ECO:0000259" key="1">
    <source>
        <dbReference type="Pfam" id="PF18024"/>
    </source>
</evidence>
<dbReference type="InterPro" id="IPR030828">
    <property type="entry name" value="HTH_TyrR"/>
</dbReference>
<dbReference type="Proteomes" id="UP000607645">
    <property type="component" value="Unassembled WGS sequence"/>
</dbReference>
<organism evidence="2 3">
    <name type="scientific">Lawsonibacter faecis</name>
    <dbReference type="NCBI Taxonomy" id="2763052"/>
    <lineage>
        <taxon>Bacteria</taxon>
        <taxon>Bacillati</taxon>
        <taxon>Bacillota</taxon>
        <taxon>Clostridia</taxon>
        <taxon>Eubacteriales</taxon>
        <taxon>Oscillospiraceae</taxon>
        <taxon>Lawsonibacter</taxon>
    </lineage>
</organism>
<dbReference type="Pfam" id="PF18024">
    <property type="entry name" value="HTH_50"/>
    <property type="match status" value="1"/>
</dbReference>